<evidence type="ECO:0000256" key="7">
    <source>
        <dbReference type="SAM" id="SignalP"/>
    </source>
</evidence>
<dbReference type="SUPFAM" id="SSF141523">
    <property type="entry name" value="L,D-transpeptidase catalytic domain-like"/>
    <property type="match status" value="1"/>
</dbReference>
<dbReference type="InterPro" id="IPR050979">
    <property type="entry name" value="LD-transpeptidase"/>
</dbReference>
<keyword evidence="4 6" id="KW-0573">Peptidoglycan synthesis</keyword>
<evidence type="ECO:0000256" key="5">
    <source>
        <dbReference type="ARBA" id="ARBA00023316"/>
    </source>
</evidence>
<dbReference type="GO" id="GO:0016740">
    <property type="term" value="F:transferase activity"/>
    <property type="evidence" value="ECO:0007669"/>
    <property type="project" value="UniProtKB-KW"/>
</dbReference>
<sequence>MLSVACEKSARNRRPNRLVAICALSALVFLAGCGPAADEESAATSQPTPQEIDPVALAALPEATTFGTVEGAPTDPAPEERTGELVVHPEDELPVYDAKGGTAIATLPATQLGSPTWLPVIEQDADWYHVLLPSRPNNSTGWISAADGEIAEASNDFRIEVDLENFALAVFEADTEIGNWTVGVGSSEAPTPVGRTFLLASIEETISDFSPFTLPLGAHSDSFETYSDGPATVAIHGWPDETPFGTETSDGCIRVPDDALELLLTLPLGTVVEVS</sequence>
<evidence type="ECO:0000256" key="1">
    <source>
        <dbReference type="ARBA" id="ARBA00004752"/>
    </source>
</evidence>
<dbReference type="Pfam" id="PF03734">
    <property type="entry name" value="YkuD"/>
    <property type="match status" value="1"/>
</dbReference>
<dbReference type="GO" id="GO:0071972">
    <property type="term" value="F:peptidoglycan L,D-transpeptidase activity"/>
    <property type="evidence" value="ECO:0007669"/>
    <property type="project" value="TreeGrafter"/>
</dbReference>
<protein>
    <recommendedName>
        <fullName evidence="8">L,D-TPase catalytic domain-containing protein</fullName>
    </recommendedName>
</protein>
<evidence type="ECO:0000256" key="3">
    <source>
        <dbReference type="ARBA" id="ARBA00022960"/>
    </source>
</evidence>
<feature type="active site" description="Nucleophile" evidence="6">
    <location>
        <position position="252"/>
    </location>
</feature>
<dbReference type="GO" id="GO:0005576">
    <property type="term" value="C:extracellular region"/>
    <property type="evidence" value="ECO:0007669"/>
    <property type="project" value="TreeGrafter"/>
</dbReference>
<keyword evidence="2" id="KW-0808">Transferase</keyword>
<dbReference type="InterPro" id="IPR038063">
    <property type="entry name" value="Transpep_catalytic_dom"/>
</dbReference>
<evidence type="ECO:0000256" key="2">
    <source>
        <dbReference type="ARBA" id="ARBA00022679"/>
    </source>
</evidence>
<dbReference type="PROSITE" id="PS52029">
    <property type="entry name" value="LD_TPASE"/>
    <property type="match status" value="1"/>
</dbReference>
<reference evidence="10" key="1">
    <citation type="submission" date="2016-03" db="EMBL/GenBank/DDBJ databases">
        <title>Complete genome sequence of the type strain Actinoalloteichus hymeniacidonis DSM 45092.</title>
        <authorList>
            <person name="Schaffert L."/>
            <person name="Albersmeier A."/>
            <person name="Winkler A."/>
            <person name="Kalinowski J."/>
            <person name="Zotchev S."/>
            <person name="Ruckert C."/>
        </authorList>
    </citation>
    <scope>NUCLEOTIDE SEQUENCE [LARGE SCALE GENOMIC DNA]</scope>
    <source>
        <strain evidence="10">HPA177(T) (DSM 45092(T))</strain>
    </source>
</reference>
<name>A0AAC9MZH0_9PSEU</name>
<keyword evidence="5 6" id="KW-0961">Cell wall biogenesis/degradation</keyword>
<dbReference type="GO" id="GO:0008360">
    <property type="term" value="P:regulation of cell shape"/>
    <property type="evidence" value="ECO:0007669"/>
    <property type="project" value="UniProtKB-UniRule"/>
</dbReference>
<feature type="signal peptide" evidence="7">
    <location>
        <begin position="1"/>
        <end position="36"/>
    </location>
</feature>
<evidence type="ECO:0000313" key="9">
    <source>
        <dbReference type="EMBL" id="AOS65398.1"/>
    </source>
</evidence>
<evidence type="ECO:0000256" key="6">
    <source>
        <dbReference type="PROSITE-ProRule" id="PRU01373"/>
    </source>
</evidence>
<proteinExistence type="predicted"/>
<evidence type="ECO:0000259" key="8">
    <source>
        <dbReference type="PROSITE" id="PS52029"/>
    </source>
</evidence>
<accession>A0AAC9MZH0</accession>
<feature type="chain" id="PRO_5042144156" description="L,D-TPase catalytic domain-containing protein" evidence="7">
    <location>
        <begin position="37"/>
        <end position="275"/>
    </location>
</feature>
<feature type="domain" description="L,D-TPase catalytic" evidence="8">
    <location>
        <begin position="157"/>
        <end position="275"/>
    </location>
</feature>
<dbReference type="PANTHER" id="PTHR30582:SF2">
    <property type="entry name" value="L,D-TRANSPEPTIDASE YCIB-RELATED"/>
    <property type="match status" value="1"/>
</dbReference>
<dbReference type="EMBL" id="CP014859">
    <property type="protein sequence ID" value="AOS65398.1"/>
    <property type="molecule type" value="Genomic_DNA"/>
</dbReference>
<dbReference type="CDD" id="cd16913">
    <property type="entry name" value="YkuD_like"/>
    <property type="match status" value="1"/>
</dbReference>
<dbReference type="Gene3D" id="2.40.440.10">
    <property type="entry name" value="L,D-transpeptidase catalytic domain-like"/>
    <property type="match status" value="1"/>
</dbReference>
<dbReference type="PANTHER" id="PTHR30582">
    <property type="entry name" value="L,D-TRANSPEPTIDASE"/>
    <property type="match status" value="1"/>
</dbReference>
<dbReference type="InterPro" id="IPR005490">
    <property type="entry name" value="LD_TPept_cat_dom"/>
</dbReference>
<dbReference type="KEGG" id="ahm:TL08_23090"/>
<dbReference type="AlphaFoldDB" id="A0AAC9MZH0"/>
<feature type="active site" description="Proton donor/acceptor" evidence="6">
    <location>
        <position position="236"/>
    </location>
</feature>
<comment type="pathway">
    <text evidence="1 6">Cell wall biogenesis; peptidoglycan biosynthesis.</text>
</comment>
<keyword evidence="3 6" id="KW-0133">Cell shape</keyword>
<evidence type="ECO:0000313" key="10">
    <source>
        <dbReference type="Proteomes" id="UP000095210"/>
    </source>
</evidence>
<organism evidence="9 10">
    <name type="scientific">Actinoalloteichus hymeniacidonis</name>
    <dbReference type="NCBI Taxonomy" id="340345"/>
    <lineage>
        <taxon>Bacteria</taxon>
        <taxon>Bacillati</taxon>
        <taxon>Actinomycetota</taxon>
        <taxon>Actinomycetes</taxon>
        <taxon>Pseudonocardiales</taxon>
        <taxon>Pseudonocardiaceae</taxon>
        <taxon>Actinoalloteichus</taxon>
    </lineage>
</organism>
<gene>
    <name evidence="9" type="ORF">TL08_23090</name>
</gene>
<dbReference type="GO" id="GO:0018104">
    <property type="term" value="P:peptidoglycan-protein cross-linking"/>
    <property type="evidence" value="ECO:0007669"/>
    <property type="project" value="TreeGrafter"/>
</dbReference>
<keyword evidence="10" id="KW-1185">Reference proteome</keyword>
<dbReference type="Proteomes" id="UP000095210">
    <property type="component" value="Chromosome"/>
</dbReference>
<keyword evidence="7" id="KW-0732">Signal</keyword>
<dbReference type="GO" id="GO:0071555">
    <property type="term" value="P:cell wall organization"/>
    <property type="evidence" value="ECO:0007669"/>
    <property type="project" value="UniProtKB-UniRule"/>
</dbReference>
<evidence type="ECO:0000256" key="4">
    <source>
        <dbReference type="ARBA" id="ARBA00022984"/>
    </source>
</evidence>